<proteinExistence type="predicted"/>
<name>A0A0V1HT01_9BILA</name>
<reference evidence="1 2" key="1">
    <citation type="submission" date="2015-01" db="EMBL/GenBank/DDBJ databases">
        <title>Evolution of Trichinella species and genotypes.</title>
        <authorList>
            <person name="Korhonen P.K."/>
            <person name="Edoardo P."/>
            <person name="Giuseppe L.R."/>
            <person name="Gasser R.B."/>
        </authorList>
    </citation>
    <scope>NUCLEOTIDE SEQUENCE [LARGE SCALE GENOMIC DNA]</scope>
    <source>
        <strain evidence="1">ISS1029</strain>
    </source>
</reference>
<sequence length="60" mass="6939">MTPKLKILTLEPPTGTNACQGWEIFCYFALKQQNLSNNSGLAQTVLNYPEKRKRWHIRSC</sequence>
<gene>
    <name evidence="1" type="ORF">T11_16089</name>
</gene>
<dbReference type="AlphaFoldDB" id="A0A0V1HT01"/>
<accession>A0A0V1HT01</accession>
<dbReference type="EMBL" id="JYDP01000030">
    <property type="protein sequence ID" value="KRZ13654.1"/>
    <property type="molecule type" value="Genomic_DNA"/>
</dbReference>
<evidence type="ECO:0000313" key="2">
    <source>
        <dbReference type="Proteomes" id="UP000055024"/>
    </source>
</evidence>
<dbReference type="Proteomes" id="UP000055024">
    <property type="component" value="Unassembled WGS sequence"/>
</dbReference>
<organism evidence="1 2">
    <name type="scientific">Trichinella zimbabwensis</name>
    <dbReference type="NCBI Taxonomy" id="268475"/>
    <lineage>
        <taxon>Eukaryota</taxon>
        <taxon>Metazoa</taxon>
        <taxon>Ecdysozoa</taxon>
        <taxon>Nematoda</taxon>
        <taxon>Enoplea</taxon>
        <taxon>Dorylaimia</taxon>
        <taxon>Trichinellida</taxon>
        <taxon>Trichinellidae</taxon>
        <taxon>Trichinella</taxon>
    </lineage>
</organism>
<keyword evidence="2" id="KW-1185">Reference proteome</keyword>
<comment type="caution">
    <text evidence="1">The sequence shown here is derived from an EMBL/GenBank/DDBJ whole genome shotgun (WGS) entry which is preliminary data.</text>
</comment>
<evidence type="ECO:0000313" key="1">
    <source>
        <dbReference type="EMBL" id="KRZ13654.1"/>
    </source>
</evidence>
<protein>
    <submittedName>
        <fullName evidence="1">Uncharacterized protein</fullName>
    </submittedName>
</protein>